<feature type="compositionally biased region" description="Low complexity" evidence="5">
    <location>
        <begin position="302"/>
        <end position="325"/>
    </location>
</feature>
<dbReference type="InterPro" id="IPR000719">
    <property type="entry name" value="Prot_kinase_dom"/>
</dbReference>
<dbReference type="GO" id="GO:0004674">
    <property type="term" value="F:protein serine/threonine kinase activity"/>
    <property type="evidence" value="ECO:0007669"/>
    <property type="project" value="UniProtKB-KW"/>
</dbReference>
<sequence length="337" mass="37879">MSPTHQQQQQYYQPQTFQQPISLSADQILTISFHFQRPPLGKGGFSTVYEGEFCGFPVAVKILTVRNQNERALFEIELAVLCNERLRHRNLLPLIGFCHERPALVMPRLKPLNKDRLPRLPGSVRMLVAMDVARGLAHLHQAGFVHNDMKPDNVLLEFDENRNIVRALVGDLGCAKVTSIPVQPFGTMLFMDPQLSPHGPPVLPKTADDVYSFALTVVCIFTNSFPENQDDLARMWATIEATFPLVANLARRMTQPDWRLRPSCAQAEVELKQIDEGWRVAIELQKAAAAGAAPTIQSPPRSQSALQQHTQPQQQLQPQHHSSALLEHRDRKTVCIA</sequence>
<dbReference type="InterPro" id="IPR017441">
    <property type="entry name" value="Protein_kinase_ATP_BS"/>
</dbReference>
<reference evidence="8" key="1">
    <citation type="submission" date="2015-09" db="EMBL/GenBank/DDBJ databases">
        <authorList>
            <consortium name="Pathogen Informatics"/>
        </authorList>
    </citation>
    <scope>NUCLEOTIDE SEQUENCE [LARGE SCALE GENOMIC DNA]</scope>
    <source>
        <strain evidence="8">Lake Konstanz</strain>
    </source>
</reference>
<dbReference type="PROSITE" id="PS00107">
    <property type="entry name" value="PROTEIN_KINASE_ATP"/>
    <property type="match status" value="1"/>
</dbReference>
<dbReference type="VEuPathDB" id="TriTrypDB:BSAL_62370"/>
<comment type="similarity">
    <text evidence="4">Belongs to the protein kinase superfamily.</text>
</comment>
<protein>
    <submittedName>
        <fullName evidence="7">Protein kinase, putative</fullName>
    </submittedName>
</protein>
<name>A0A0S4IR96_BODSA</name>
<gene>
    <name evidence="7" type="ORF">BSAL_62370</name>
</gene>
<dbReference type="OrthoDB" id="4062651at2759"/>
<evidence type="ECO:0000256" key="3">
    <source>
        <dbReference type="PROSITE-ProRule" id="PRU10141"/>
    </source>
</evidence>
<keyword evidence="2 3" id="KW-0067">ATP-binding</keyword>
<dbReference type="InterPro" id="IPR011009">
    <property type="entry name" value="Kinase-like_dom_sf"/>
</dbReference>
<evidence type="ECO:0000313" key="7">
    <source>
        <dbReference type="EMBL" id="CUF42134.1"/>
    </source>
</evidence>
<evidence type="ECO:0000256" key="1">
    <source>
        <dbReference type="ARBA" id="ARBA00022741"/>
    </source>
</evidence>
<evidence type="ECO:0000256" key="5">
    <source>
        <dbReference type="SAM" id="MobiDB-lite"/>
    </source>
</evidence>
<dbReference type="Gene3D" id="3.30.200.20">
    <property type="entry name" value="Phosphorylase Kinase, domain 1"/>
    <property type="match status" value="1"/>
</dbReference>
<dbReference type="Gene3D" id="1.10.510.10">
    <property type="entry name" value="Transferase(Phosphotransferase) domain 1"/>
    <property type="match status" value="1"/>
</dbReference>
<dbReference type="SUPFAM" id="SSF56112">
    <property type="entry name" value="Protein kinase-like (PK-like)"/>
    <property type="match status" value="1"/>
</dbReference>
<organism evidence="7 8">
    <name type="scientific">Bodo saltans</name>
    <name type="common">Flagellated protozoan</name>
    <dbReference type="NCBI Taxonomy" id="75058"/>
    <lineage>
        <taxon>Eukaryota</taxon>
        <taxon>Discoba</taxon>
        <taxon>Euglenozoa</taxon>
        <taxon>Kinetoplastea</taxon>
        <taxon>Metakinetoplastina</taxon>
        <taxon>Eubodonida</taxon>
        <taxon>Bodonidae</taxon>
        <taxon>Bodo</taxon>
    </lineage>
</organism>
<dbReference type="Pfam" id="PF00069">
    <property type="entry name" value="Pkinase"/>
    <property type="match status" value="1"/>
</dbReference>
<feature type="region of interest" description="Disordered" evidence="5">
    <location>
        <begin position="291"/>
        <end position="337"/>
    </location>
</feature>
<dbReference type="AlphaFoldDB" id="A0A0S4IR96"/>
<dbReference type="Proteomes" id="UP000051952">
    <property type="component" value="Unassembled WGS sequence"/>
</dbReference>
<keyword evidence="4" id="KW-0723">Serine/threonine-protein kinase</keyword>
<feature type="binding site" evidence="3">
    <location>
        <position position="61"/>
    </location>
    <ligand>
        <name>ATP</name>
        <dbReference type="ChEBI" id="CHEBI:30616"/>
    </ligand>
</feature>
<dbReference type="GO" id="GO:0005524">
    <property type="term" value="F:ATP binding"/>
    <property type="evidence" value="ECO:0007669"/>
    <property type="project" value="UniProtKB-UniRule"/>
</dbReference>
<feature type="domain" description="Protein kinase" evidence="6">
    <location>
        <begin position="34"/>
        <end position="279"/>
    </location>
</feature>
<dbReference type="PROSITE" id="PS00108">
    <property type="entry name" value="PROTEIN_KINASE_ST"/>
    <property type="match status" value="1"/>
</dbReference>
<evidence type="ECO:0000256" key="2">
    <source>
        <dbReference type="ARBA" id="ARBA00022840"/>
    </source>
</evidence>
<dbReference type="InterPro" id="IPR051681">
    <property type="entry name" value="Ser/Thr_Kinases-Pseudokinases"/>
</dbReference>
<proteinExistence type="inferred from homology"/>
<dbReference type="PROSITE" id="PS50011">
    <property type="entry name" value="PROTEIN_KINASE_DOM"/>
    <property type="match status" value="1"/>
</dbReference>
<dbReference type="PANTHER" id="PTHR44329">
    <property type="entry name" value="SERINE/THREONINE-PROTEIN KINASE TNNI3K-RELATED"/>
    <property type="match status" value="1"/>
</dbReference>
<keyword evidence="7" id="KW-0418">Kinase</keyword>
<feature type="compositionally biased region" description="Basic and acidic residues" evidence="5">
    <location>
        <begin position="326"/>
        <end position="337"/>
    </location>
</feature>
<accession>A0A0S4IR96</accession>
<evidence type="ECO:0000313" key="8">
    <source>
        <dbReference type="Proteomes" id="UP000051952"/>
    </source>
</evidence>
<keyword evidence="8" id="KW-1185">Reference proteome</keyword>
<dbReference type="InterPro" id="IPR008271">
    <property type="entry name" value="Ser/Thr_kinase_AS"/>
</dbReference>
<keyword evidence="7" id="KW-0808">Transferase</keyword>
<keyword evidence="1 3" id="KW-0547">Nucleotide-binding</keyword>
<dbReference type="SMART" id="SM00220">
    <property type="entry name" value="S_TKc"/>
    <property type="match status" value="1"/>
</dbReference>
<evidence type="ECO:0000256" key="4">
    <source>
        <dbReference type="RuleBase" id="RU000304"/>
    </source>
</evidence>
<dbReference type="EMBL" id="CYKH01000320">
    <property type="protein sequence ID" value="CUF42134.1"/>
    <property type="molecule type" value="Genomic_DNA"/>
</dbReference>
<evidence type="ECO:0000259" key="6">
    <source>
        <dbReference type="PROSITE" id="PS50011"/>
    </source>
</evidence>